<comment type="caution">
    <text evidence="3">The sequence shown here is derived from an EMBL/GenBank/DDBJ whole genome shotgun (WGS) entry which is preliminary data.</text>
</comment>
<evidence type="ECO:0000256" key="2">
    <source>
        <dbReference type="SAM" id="SignalP"/>
    </source>
</evidence>
<gene>
    <name evidence="3" type="ORF">DFP89_101325</name>
</gene>
<dbReference type="OrthoDB" id="7844692at2"/>
<evidence type="ECO:0008006" key="5">
    <source>
        <dbReference type="Google" id="ProtNLM"/>
    </source>
</evidence>
<feature type="compositionally biased region" description="Basic and acidic residues" evidence="1">
    <location>
        <begin position="161"/>
        <end position="179"/>
    </location>
</feature>
<dbReference type="AlphaFoldDB" id="A0A368ZCG9"/>
<evidence type="ECO:0000256" key="1">
    <source>
        <dbReference type="SAM" id="MobiDB-lite"/>
    </source>
</evidence>
<dbReference type="EMBL" id="QPJL01000001">
    <property type="protein sequence ID" value="RCW88887.1"/>
    <property type="molecule type" value="Genomic_DNA"/>
</dbReference>
<proteinExistence type="predicted"/>
<dbReference type="RefSeq" id="WP_114347627.1">
    <property type="nucleotide sequence ID" value="NZ_QPJL01000001.1"/>
</dbReference>
<reference evidence="3 4" key="1">
    <citation type="submission" date="2018-07" db="EMBL/GenBank/DDBJ databases">
        <title>Genomic Encyclopedia of Type Strains, Phase III (KMG-III): the genomes of soil and plant-associated and newly described type strains.</title>
        <authorList>
            <person name="Whitman W."/>
        </authorList>
    </citation>
    <scope>NUCLEOTIDE SEQUENCE [LARGE SCALE GENOMIC DNA]</scope>
    <source>
        <strain evidence="3 4">CECT 8525</strain>
    </source>
</reference>
<feature type="region of interest" description="Disordered" evidence="1">
    <location>
        <begin position="161"/>
        <end position="276"/>
    </location>
</feature>
<keyword evidence="4" id="KW-1185">Reference proteome</keyword>
<feature type="compositionally biased region" description="Basic and acidic residues" evidence="1">
    <location>
        <begin position="188"/>
        <end position="224"/>
    </location>
</feature>
<sequence length="329" mass="34846">MSRKLTTSIALTALLAVMGARAMAQDGAPVPPPAASTPAPTVALPQILQDAGLTDVSRDELWRGGTRIQATLPDGAKIGAMLAEDGTLRGLRMQDDAAVLPQSLVDKLVPQAVRDNGVYAQIDKLGAVFTDERGVMLAGTDAQGSEVRAAFAQDGTLIRFGRGDGEMELGKDRGRGRDGKHGHRWHKGGHDDDHGRHDRHGATHDGNRDWEDHDDHDGKREGRRGPPPGDMPPPDMPPPGDMPPPPPAPDQQGAAPMPPVDGEMRQGAATPLSVDPGEMRMALTEAGYSGIGEITQNGPRVLAMATNPEGEPVAVELDPQGEVLREINR</sequence>
<protein>
    <recommendedName>
        <fullName evidence="5">YpeB-like protein with protease inhibitory function</fullName>
    </recommendedName>
</protein>
<accession>A0A368ZCG9</accession>
<evidence type="ECO:0000313" key="3">
    <source>
        <dbReference type="EMBL" id="RCW88887.1"/>
    </source>
</evidence>
<feature type="compositionally biased region" description="Pro residues" evidence="1">
    <location>
        <begin position="225"/>
        <end position="249"/>
    </location>
</feature>
<organism evidence="3 4">
    <name type="scientific">Paracoccus lutimaris</name>
    <dbReference type="NCBI Taxonomy" id="1490030"/>
    <lineage>
        <taxon>Bacteria</taxon>
        <taxon>Pseudomonadati</taxon>
        <taxon>Pseudomonadota</taxon>
        <taxon>Alphaproteobacteria</taxon>
        <taxon>Rhodobacterales</taxon>
        <taxon>Paracoccaceae</taxon>
        <taxon>Paracoccus</taxon>
    </lineage>
</organism>
<evidence type="ECO:0000313" key="4">
    <source>
        <dbReference type="Proteomes" id="UP000253345"/>
    </source>
</evidence>
<dbReference type="Proteomes" id="UP000253345">
    <property type="component" value="Unassembled WGS sequence"/>
</dbReference>
<feature type="signal peptide" evidence="2">
    <location>
        <begin position="1"/>
        <end position="24"/>
    </location>
</feature>
<name>A0A368ZCG9_9RHOB</name>
<keyword evidence="2" id="KW-0732">Signal</keyword>
<feature type="chain" id="PRO_5016794575" description="YpeB-like protein with protease inhibitory function" evidence="2">
    <location>
        <begin position="25"/>
        <end position="329"/>
    </location>
</feature>